<dbReference type="Gene3D" id="1.10.510.10">
    <property type="entry name" value="Transferase(Phosphotransferase) domain 1"/>
    <property type="match status" value="1"/>
</dbReference>
<dbReference type="InterPro" id="IPR001245">
    <property type="entry name" value="Ser-Thr/Tyr_kinase_cat_dom"/>
</dbReference>
<name>A0AAF0UJ26_SOLVR</name>
<sequence>MKSDVYIFGLLLMELITKTKLDLSHPSVLNICKPDSFVHKCFEDVDDQTTFDITELTCRCMSLDPGERPTMKMVFVDLEKLRTRVKVWGKRKRNENESTID</sequence>
<organism evidence="2 3">
    <name type="scientific">Solanum verrucosum</name>
    <dbReference type="NCBI Taxonomy" id="315347"/>
    <lineage>
        <taxon>Eukaryota</taxon>
        <taxon>Viridiplantae</taxon>
        <taxon>Streptophyta</taxon>
        <taxon>Embryophyta</taxon>
        <taxon>Tracheophyta</taxon>
        <taxon>Spermatophyta</taxon>
        <taxon>Magnoliopsida</taxon>
        <taxon>eudicotyledons</taxon>
        <taxon>Gunneridae</taxon>
        <taxon>Pentapetalae</taxon>
        <taxon>asterids</taxon>
        <taxon>lamiids</taxon>
        <taxon>Solanales</taxon>
        <taxon>Solanaceae</taxon>
        <taxon>Solanoideae</taxon>
        <taxon>Solaneae</taxon>
        <taxon>Solanum</taxon>
    </lineage>
</organism>
<dbReference type="EMBL" id="CP133620">
    <property type="protein sequence ID" value="WMV47107.1"/>
    <property type="molecule type" value="Genomic_DNA"/>
</dbReference>
<dbReference type="Pfam" id="PF07714">
    <property type="entry name" value="PK_Tyr_Ser-Thr"/>
    <property type="match status" value="1"/>
</dbReference>
<reference evidence="2" key="1">
    <citation type="submission" date="2023-08" db="EMBL/GenBank/DDBJ databases">
        <title>A de novo genome assembly of Solanum verrucosum Schlechtendal, a Mexican diploid species geographically isolated from the other diploid A-genome species in potato relatives.</title>
        <authorList>
            <person name="Hosaka K."/>
        </authorList>
    </citation>
    <scope>NUCLEOTIDE SEQUENCE</scope>
    <source>
        <tissue evidence="2">Young leaves</tissue>
    </source>
</reference>
<dbReference type="Proteomes" id="UP001234989">
    <property type="component" value="Chromosome 9"/>
</dbReference>
<keyword evidence="3" id="KW-1185">Reference proteome</keyword>
<evidence type="ECO:0000313" key="3">
    <source>
        <dbReference type="Proteomes" id="UP001234989"/>
    </source>
</evidence>
<proteinExistence type="predicted"/>
<gene>
    <name evidence="2" type="ORF">MTR67_040492</name>
</gene>
<accession>A0AAF0UJ26</accession>
<evidence type="ECO:0000313" key="2">
    <source>
        <dbReference type="EMBL" id="WMV47107.1"/>
    </source>
</evidence>
<dbReference type="GO" id="GO:0004672">
    <property type="term" value="F:protein kinase activity"/>
    <property type="evidence" value="ECO:0007669"/>
    <property type="project" value="InterPro"/>
</dbReference>
<dbReference type="SUPFAM" id="SSF56112">
    <property type="entry name" value="Protein kinase-like (PK-like)"/>
    <property type="match status" value="1"/>
</dbReference>
<dbReference type="InterPro" id="IPR011009">
    <property type="entry name" value="Kinase-like_dom_sf"/>
</dbReference>
<dbReference type="AlphaFoldDB" id="A0AAF0UJ26"/>
<feature type="domain" description="Serine-threonine/tyrosine-protein kinase catalytic" evidence="1">
    <location>
        <begin position="2"/>
        <end position="75"/>
    </location>
</feature>
<evidence type="ECO:0000259" key="1">
    <source>
        <dbReference type="Pfam" id="PF07714"/>
    </source>
</evidence>
<protein>
    <recommendedName>
        <fullName evidence="1">Serine-threonine/tyrosine-protein kinase catalytic domain-containing protein</fullName>
    </recommendedName>
</protein>